<organism evidence="9 10">
    <name type="scientific">Neotabrizicola shimadae</name>
    <dbReference type="NCBI Taxonomy" id="2807096"/>
    <lineage>
        <taxon>Bacteria</taxon>
        <taxon>Pseudomonadati</taxon>
        <taxon>Pseudomonadota</taxon>
        <taxon>Alphaproteobacteria</taxon>
        <taxon>Rhodobacterales</taxon>
        <taxon>Paracoccaceae</taxon>
        <taxon>Neotabrizicola</taxon>
    </lineage>
</organism>
<accession>A0A8G0ZXP0</accession>
<comment type="catalytic activity">
    <reaction evidence="1">
        <text>2-dehydro-3-deoxy-6-phospho-D-gluconate = D-glyceraldehyde 3-phosphate + pyruvate</text>
        <dbReference type="Rhea" id="RHEA:17089"/>
        <dbReference type="ChEBI" id="CHEBI:15361"/>
        <dbReference type="ChEBI" id="CHEBI:57569"/>
        <dbReference type="ChEBI" id="CHEBI:59776"/>
        <dbReference type="EC" id="4.1.2.14"/>
    </reaction>
</comment>
<dbReference type="Proteomes" id="UP000826300">
    <property type="component" value="Chromosome"/>
</dbReference>
<dbReference type="Gene3D" id="3.20.20.70">
    <property type="entry name" value="Aldolase class I"/>
    <property type="match status" value="1"/>
</dbReference>
<evidence type="ECO:0000256" key="8">
    <source>
        <dbReference type="ARBA" id="ARBA00023277"/>
    </source>
</evidence>
<dbReference type="InterPro" id="IPR000887">
    <property type="entry name" value="Aldlse_KDPG_KHG"/>
</dbReference>
<dbReference type="CDD" id="cd00452">
    <property type="entry name" value="KDPG_aldolase"/>
    <property type="match status" value="1"/>
</dbReference>
<evidence type="ECO:0000256" key="7">
    <source>
        <dbReference type="ARBA" id="ARBA00023270"/>
    </source>
</evidence>
<keyword evidence="8" id="KW-0119">Carbohydrate metabolism</keyword>
<dbReference type="PROSITE" id="PS00160">
    <property type="entry name" value="ALDOLASE_KDPG_KHG_2"/>
    <property type="match status" value="1"/>
</dbReference>
<dbReference type="PANTHER" id="PTHR30246:SF1">
    <property type="entry name" value="2-DEHYDRO-3-DEOXY-6-PHOSPHOGALACTONATE ALDOLASE-RELATED"/>
    <property type="match status" value="1"/>
</dbReference>
<dbReference type="SUPFAM" id="SSF51569">
    <property type="entry name" value="Aldolase"/>
    <property type="match status" value="1"/>
</dbReference>
<dbReference type="RefSeq" id="WP_220663023.1">
    <property type="nucleotide sequence ID" value="NZ_CP069370.1"/>
</dbReference>
<dbReference type="EMBL" id="CP069370">
    <property type="protein sequence ID" value="QYZ70806.1"/>
    <property type="molecule type" value="Genomic_DNA"/>
</dbReference>
<keyword evidence="7" id="KW-0704">Schiff base</keyword>
<dbReference type="GO" id="GO:0008675">
    <property type="term" value="F:2-dehydro-3-deoxy-phosphogluconate aldolase activity"/>
    <property type="evidence" value="ECO:0007669"/>
    <property type="project" value="UniProtKB-EC"/>
</dbReference>
<comment type="pathway">
    <text evidence="2">Carbohydrate acid metabolism; 2-dehydro-3-deoxy-D-gluconate degradation; D-glyceraldehyde 3-phosphate and pyruvate from 2-dehydro-3-deoxy-D-gluconate: step 2/2.</text>
</comment>
<dbReference type="PANTHER" id="PTHR30246">
    <property type="entry name" value="2-KETO-3-DEOXY-6-PHOSPHOGLUCONATE ALDOLASE"/>
    <property type="match status" value="1"/>
</dbReference>
<comment type="subunit">
    <text evidence="4">Homotrimer.</text>
</comment>
<dbReference type="InterPro" id="IPR031337">
    <property type="entry name" value="KDPG/KHG_AS_1"/>
</dbReference>
<keyword evidence="6 9" id="KW-0456">Lyase</keyword>
<proteinExistence type="inferred from homology"/>
<gene>
    <name evidence="9" type="primary">eda</name>
    <name evidence="9" type="ORF">JO391_04630</name>
</gene>
<evidence type="ECO:0000256" key="3">
    <source>
        <dbReference type="ARBA" id="ARBA00006906"/>
    </source>
</evidence>
<protein>
    <recommendedName>
        <fullName evidence="5">2-dehydro-3-deoxy-phosphogluconate aldolase</fullName>
        <ecNumber evidence="5">4.1.2.14</ecNumber>
    </recommendedName>
</protein>
<evidence type="ECO:0000313" key="9">
    <source>
        <dbReference type="EMBL" id="QYZ70806.1"/>
    </source>
</evidence>
<evidence type="ECO:0000256" key="2">
    <source>
        <dbReference type="ARBA" id="ARBA00004736"/>
    </source>
</evidence>
<keyword evidence="10" id="KW-1185">Reference proteome</keyword>
<dbReference type="AlphaFoldDB" id="A0A8G0ZXP0"/>
<dbReference type="KEGG" id="nsm:JO391_04630"/>
<reference evidence="9" key="1">
    <citation type="submission" date="2021-02" db="EMBL/GenBank/DDBJ databases">
        <title>Rhodobacter shimadae sp. nov., an aerobic anoxygenic phototrophic bacterium isolated from a hot spring.</title>
        <authorList>
            <person name="Muramatsu S."/>
            <person name="Haruta S."/>
            <person name="Hirose S."/>
            <person name="Hanada S."/>
        </authorList>
    </citation>
    <scope>NUCLEOTIDE SEQUENCE</scope>
    <source>
        <strain evidence="9">N10</strain>
    </source>
</reference>
<dbReference type="Pfam" id="PF01081">
    <property type="entry name" value="Aldolase"/>
    <property type="match status" value="1"/>
</dbReference>
<evidence type="ECO:0000256" key="6">
    <source>
        <dbReference type="ARBA" id="ARBA00023239"/>
    </source>
</evidence>
<dbReference type="PROSITE" id="PS00159">
    <property type="entry name" value="ALDOLASE_KDPG_KHG_1"/>
    <property type="match status" value="1"/>
</dbReference>
<comment type="similarity">
    <text evidence="3">Belongs to the KHG/KDPG aldolase family.</text>
</comment>
<evidence type="ECO:0000256" key="1">
    <source>
        <dbReference type="ARBA" id="ARBA00000654"/>
    </source>
</evidence>
<evidence type="ECO:0000256" key="4">
    <source>
        <dbReference type="ARBA" id="ARBA00011233"/>
    </source>
</evidence>
<sequence>MTPAQQSLEAMRICRLAPVVPVLVLDDVAHARPLAQALVAGGLPALEVTLRTPVALDCIRAMAEVEGGAVGAGTLLTPADVKAAKAAGATFGVSPGATQRLIDACCEHDLPLLAGAATASEIMSLLEAGYTAMKFFPAEQSGGSAFLKSIGSPIPQAKFCPTGGISLKNAKDYLSLSNILCVGGSWVAPKDAMARGDWAAITALAAEAAALKA</sequence>
<dbReference type="InterPro" id="IPR031338">
    <property type="entry name" value="KDPG/KHG_AS_2"/>
</dbReference>
<evidence type="ECO:0000313" key="10">
    <source>
        <dbReference type="Proteomes" id="UP000826300"/>
    </source>
</evidence>
<evidence type="ECO:0000256" key="5">
    <source>
        <dbReference type="ARBA" id="ARBA00013063"/>
    </source>
</evidence>
<name>A0A8G0ZXP0_9RHOB</name>
<dbReference type="InterPro" id="IPR013785">
    <property type="entry name" value="Aldolase_TIM"/>
</dbReference>
<dbReference type="NCBIfam" id="TIGR01182">
    <property type="entry name" value="eda"/>
    <property type="match status" value="1"/>
</dbReference>
<dbReference type="EC" id="4.1.2.14" evidence="5"/>
<dbReference type="NCBIfam" id="NF004325">
    <property type="entry name" value="PRK05718.1"/>
    <property type="match status" value="1"/>
</dbReference>